<proteinExistence type="predicted"/>
<accession>A0A931FD29</accession>
<protein>
    <submittedName>
        <fullName evidence="10">PTS transporter subunit EIIC</fullName>
    </submittedName>
</protein>
<feature type="transmembrane region" description="Helical" evidence="8">
    <location>
        <begin position="226"/>
        <end position="249"/>
    </location>
</feature>
<comment type="subcellular location">
    <subcellularLocation>
        <location evidence="1">Cell membrane</location>
        <topology evidence="1">Multi-pass membrane protein</topology>
    </subcellularLocation>
</comment>
<dbReference type="InterPro" id="IPR051088">
    <property type="entry name" value="PTS_Sugar-EIIC/EIIB"/>
</dbReference>
<dbReference type="GO" id="GO:0008982">
    <property type="term" value="F:protein-N(PI)-phosphohistidine-sugar phosphotransferase activity"/>
    <property type="evidence" value="ECO:0007669"/>
    <property type="project" value="InterPro"/>
</dbReference>
<dbReference type="Proteomes" id="UP000637757">
    <property type="component" value="Unassembled WGS sequence"/>
</dbReference>
<evidence type="ECO:0000259" key="9">
    <source>
        <dbReference type="PROSITE" id="PS51105"/>
    </source>
</evidence>
<evidence type="ECO:0000256" key="6">
    <source>
        <dbReference type="ARBA" id="ARBA00022989"/>
    </source>
</evidence>
<organism evidence="10 11">
    <name type="scientific">Enterococcus lacertideformus</name>
    <dbReference type="NCBI Taxonomy" id="2771493"/>
    <lineage>
        <taxon>Bacteria</taxon>
        <taxon>Bacillati</taxon>
        <taxon>Bacillota</taxon>
        <taxon>Bacilli</taxon>
        <taxon>Lactobacillales</taxon>
        <taxon>Enterococcaceae</taxon>
        <taxon>Enterococcus</taxon>
    </lineage>
</organism>
<keyword evidence="4" id="KW-0762">Sugar transport</keyword>
<evidence type="ECO:0000313" key="11">
    <source>
        <dbReference type="Proteomes" id="UP000637757"/>
    </source>
</evidence>
<dbReference type="GO" id="GO:0005886">
    <property type="term" value="C:plasma membrane"/>
    <property type="evidence" value="ECO:0007669"/>
    <property type="project" value="UniProtKB-SubCell"/>
</dbReference>
<gene>
    <name evidence="10" type="ORF">IC227_08965</name>
</gene>
<feature type="transmembrane region" description="Helical" evidence="8">
    <location>
        <begin position="144"/>
        <end position="166"/>
    </location>
</feature>
<dbReference type="EMBL" id="JADAKE010000017">
    <property type="protein sequence ID" value="MBF8808396.1"/>
    <property type="molecule type" value="Genomic_DNA"/>
</dbReference>
<evidence type="ECO:0000256" key="1">
    <source>
        <dbReference type="ARBA" id="ARBA00004651"/>
    </source>
</evidence>
<reference evidence="10" key="1">
    <citation type="submission" date="2020-09" db="EMBL/GenBank/DDBJ databases">
        <title>Genomic insights into the novelty and pathogenicity of a unique biofilm-forming Enterococcus sp. bacteria (Enterococcus lacertideformus) identified in reptiles.</title>
        <authorList>
            <person name="Agius J.E."/>
            <person name="Phalen D.N."/>
            <person name="Rose K."/>
            <person name="Eden J.-S."/>
        </authorList>
    </citation>
    <scope>NUCLEOTIDE SEQUENCE</scope>
    <source>
        <strain evidence="10">PHRS 0518</strain>
    </source>
</reference>
<dbReference type="NCBIfam" id="TIGR00410">
    <property type="entry name" value="lacE"/>
    <property type="match status" value="1"/>
</dbReference>
<dbReference type="InterPro" id="IPR003352">
    <property type="entry name" value="PTS_EIIC"/>
</dbReference>
<dbReference type="PROSITE" id="PS51105">
    <property type="entry name" value="PTS_EIIC_TYPE_3"/>
    <property type="match status" value="1"/>
</dbReference>
<name>A0A931FD29_9ENTE</name>
<feature type="transmembrane region" description="Helical" evidence="8">
    <location>
        <begin position="186"/>
        <end position="206"/>
    </location>
</feature>
<keyword evidence="11" id="KW-1185">Reference proteome</keyword>
<dbReference type="GO" id="GO:0050485">
    <property type="term" value="F:oxidoreductase activity, acting on X-H and Y-H to form an X-Y bond, with a disulfide as acceptor"/>
    <property type="evidence" value="ECO:0007669"/>
    <property type="project" value="InterPro"/>
</dbReference>
<evidence type="ECO:0000313" key="10">
    <source>
        <dbReference type="EMBL" id="MBF8808396.1"/>
    </source>
</evidence>
<keyword evidence="3" id="KW-1003">Cell membrane</keyword>
<dbReference type="PANTHER" id="PTHR33989">
    <property type="match status" value="1"/>
</dbReference>
<keyword evidence="2" id="KW-0813">Transport</keyword>
<evidence type="ECO:0000256" key="8">
    <source>
        <dbReference type="SAM" id="Phobius"/>
    </source>
</evidence>
<sequence length="330" mass="36578">MQKFLNWLEKVLTPMATTIGENKYLIAIRDGFLLSTPLLIVGSLFLVLTNFPIPNWNEFMASYLGKDWAVMFNKPATASFDIMTILAVAGIGYSLAKQFKVDAMQAAIISLVSFFIVTPFSTLFTQDGSTEVYEVSSLPLRWMGSSGLFLGMVVALLATRMFVALIRRGWTIKMPDGVPPTVVKSFEALIPSFVILTFFMIANWLADLTTYGNLQEILFKFLQTPLLSLGNTLGAMIIAYLFLHFFWFFGINGSSVVGAAFNEMGIPAAAAMSVENPAVEKYREIIPIIKMPKKGGVGLNQSYKNMVICVMALAKGKNLDYLREEEALIF</sequence>
<feature type="transmembrane region" description="Helical" evidence="8">
    <location>
        <begin position="103"/>
        <end position="124"/>
    </location>
</feature>
<keyword evidence="7 8" id="KW-0472">Membrane</keyword>
<evidence type="ECO:0000256" key="2">
    <source>
        <dbReference type="ARBA" id="ARBA00022448"/>
    </source>
</evidence>
<keyword evidence="6 8" id="KW-1133">Transmembrane helix</keyword>
<feature type="transmembrane region" description="Helical" evidence="8">
    <location>
        <begin position="32"/>
        <end position="53"/>
    </location>
</feature>
<feature type="domain" description="PTS EIIC type-3" evidence="9">
    <location>
        <begin position="8"/>
        <end position="330"/>
    </location>
</feature>
<evidence type="ECO:0000256" key="7">
    <source>
        <dbReference type="ARBA" id="ARBA00023136"/>
    </source>
</evidence>
<evidence type="ECO:0000256" key="5">
    <source>
        <dbReference type="ARBA" id="ARBA00022692"/>
    </source>
</evidence>
<comment type="caution">
    <text evidence="10">The sequence shown here is derived from an EMBL/GenBank/DDBJ whole genome shotgun (WGS) entry which is preliminary data.</text>
</comment>
<evidence type="ECO:0000256" key="4">
    <source>
        <dbReference type="ARBA" id="ARBA00022597"/>
    </source>
</evidence>
<dbReference type="PANTHER" id="PTHR33989:SF11">
    <property type="entry name" value="LICHENAN PERMEASE IIC COMPONENT"/>
    <property type="match status" value="1"/>
</dbReference>
<dbReference type="AlphaFoldDB" id="A0A931FD29"/>
<feature type="transmembrane region" description="Helical" evidence="8">
    <location>
        <begin position="76"/>
        <end position="96"/>
    </location>
</feature>
<dbReference type="GO" id="GO:1901264">
    <property type="term" value="P:carbohydrate derivative transport"/>
    <property type="evidence" value="ECO:0007669"/>
    <property type="project" value="TreeGrafter"/>
</dbReference>
<dbReference type="Pfam" id="PF02378">
    <property type="entry name" value="PTS_EIIC"/>
    <property type="match status" value="1"/>
</dbReference>
<dbReference type="InterPro" id="IPR004501">
    <property type="entry name" value="PTS_EIIC_3"/>
</dbReference>
<keyword evidence="5 8" id="KW-0812">Transmembrane</keyword>
<evidence type="ECO:0000256" key="3">
    <source>
        <dbReference type="ARBA" id="ARBA00022475"/>
    </source>
</evidence>
<dbReference type="GO" id="GO:0009401">
    <property type="term" value="P:phosphoenolpyruvate-dependent sugar phosphotransferase system"/>
    <property type="evidence" value="ECO:0007669"/>
    <property type="project" value="InterPro"/>
</dbReference>